<comment type="caution">
    <text evidence="1">The sequence shown here is derived from an EMBL/GenBank/DDBJ whole genome shotgun (WGS) entry which is preliminary data.</text>
</comment>
<name>A0ABN7UNZ7_GIGMA</name>
<reference evidence="1 2" key="1">
    <citation type="submission" date="2021-06" db="EMBL/GenBank/DDBJ databases">
        <authorList>
            <person name="Kallberg Y."/>
            <person name="Tangrot J."/>
            <person name="Rosling A."/>
        </authorList>
    </citation>
    <scope>NUCLEOTIDE SEQUENCE [LARGE SCALE GENOMIC DNA]</scope>
    <source>
        <strain evidence="1 2">120-4 pot B 10/14</strain>
    </source>
</reference>
<protein>
    <submittedName>
        <fullName evidence="1">26970_t:CDS:1</fullName>
    </submittedName>
</protein>
<evidence type="ECO:0000313" key="1">
    <source>
        <dbReference type="EMBL" id="CAG8627082.1"/>
    </source>
</evidence>
<proteinExistence type="predicted"/>
<dbReference type="EMBL" id="CAJVQB010004108">
    <property type="protein sequence ID" value="CAG8627082.1"/>
    <property type="molecule type" value="Genomic_DNA"/>
</dbReference>
<dbReference type="Proteomes" id="UP000789901">
    <property type="component" value="Unassembled WGS sequence"/>
</dbReference>
<accession>A0ABN7UNZ7</accession>
<gene>
    <name evidence="1" type="ORF">GMARGA_LOCUS8132</name>
</gene>
<keyword evidence="2" id="KW-1185">Reference proteome</keyword>
<evidence type="ECO:0000313" key="2">
    <source>
        <dbReference type="Proteomes" id="UP000789901"/>
    </source>
</evidence>
<sequence>MPYGGKKGEVHLTSTCLVDTGLTLIQSAFTQQNIYSQAAAFAIANPTSYTHLLIKYWEEPCVVSCGSELVTMNGRSPKNIPKNAFKVDKYTSVEINIAGVNTNNEGFYLESKDLPEEIKFPLKDTNIKQK</sequence>
<organism evidence="1 2">
    <name type="scientific">Gigaspora margarita</name>
    <dbReference type="NCBI Taxonomy" id="4874"/>
    <lineage>
        <taxon>Eukaryota</taxon>
        <taxon>Fungi</taxon>
        <taxon>Fungi incertae sedis</taxon>
        <taxon>Mucoromycota</taxon>
        <taxon>Glomeromycotina</taxon>
        <taxon>Glomeromycetes</taxon>
        <taxon>Diversisporales</taxon>
        <taxon>Gigasporaceae</taxon>
        <taxon>Gigaspora</taxon>
    </lineage>
</organism>